<evidence type="ECO:0000256" key="1">
    <source>
        <dbReference type="SAM" id="MobiDB-lite"/>
    </source>
</evidence>
<feature type="region of interest" description="Disordered" evidence="1">
    <location>
        <begin position="1"/>
        <end position="24"/>
    </location>
</feature>
<proteinExistence type="predicted"/>
<evidence type="ECO:0000313" key="2">
    <source>
        <dbReference type="EMBL" id="WIT11378.1"/>
    </source>
</evidence>
<dbReference type="Proteomes" id="UP001177769">
    <property type="component" value="Chromosome"/>
</dbReference>
<dbReference type="KEGG" id="pais:PFX98_21155"/>
<organism evidence="2 3">
    <name type="scientific">Paucibacter sediminis</name>
    <dbReference type="NCBI Taxonomy" id="3019553"/>
    <lineage>
        <taxon>Bacteria</taxon>
        <taxon>Pseudomonadati</taxon>
        <taxon>Pseudomonadota</taxon>
        <taxon>Betaproteobacteria</taxon>
        <taxon>Burkholderiales</taxon>
        <taxon>Sphaerotilaceae</taxon>
        <taxon>Roseateles</taxon>
    </lineage>
</organism>
<feature type="compositionally biased region" description="Low complexity" evidence="1">
    <location>
        <begin position="8"/>
        <end position="24"/>
    </location>
</feature>
<sequence length="346" mass="36330">MSSIPALAAPRASGEGPGRAAAAPLAGPALARELVAASRQPAAASASEGSGGRTLRPASPYREPGLQQRVAAYQQGLDHVDGLLAQLQRFKADLLAQAEPAALQRRLQDLTLAWQQRPQAGVLDAQLRLVEPGQARQRFAIRGLDLASLRDDGPETLRLALPGRAATINVPIDPAAGPQAQLRRIDQLLAPAGVRVSAPGGELQFSVAEAAWPVLREGLSLRGDGRRFPSGQLVRARLEPLGEALQPAQWRLDGAAAQRETLARLAQAQLQLQQARAGLSERVAGLQPVAGQAEERASAAAMQGLAAGFAAEHGDAAKPMDYETYAALAPALKGLRRECVQQLLGD</sequence>
<dbReference type="RefSeq" id="WP_285232460.1">
    <property type="nucleotide sequence ID" value="NZ_CP116346.1"/>
</dbReference>
<protein>
    <submittedName>
        <fullName evidence="2">Uncharacterized protein</fullName>
    </submittedName>
</protein>
<dbReference type="EMBL" id="CP116346">
    <property type="protein sequence ID" value="WIT11378.1"/>
    <property type="molecule type" value="Genomic_DNA"/>
</dbReference>
<evidence type="ECO:0000313" key="3">
    <source>
        <dbReference type="Proteomes" id="UP001177769"/>
    </source>
</evidence>
<feature type="compositionally biased region" description="Low complexity" evidence="1">
    <location>
        <begin position="37"/>
        <end position="48"/>
    </location>
</feature>
<name>A0AA95SKR6_9BURK</name>
<dbReference type="AlphaFoldDB" id="A0AA95SKR6"/>
<feature type="region of interest" description="Disordered" evidence="1">
    <location>
        <begin position="37"/>
        <end position="61"/>
    </location>
</feature>
<reference evidence="2" key="1">
    <citation type="submission" date="2023-01" db="EMBL/GenBank/DDBJ databases">
        <title>Whole genome sequence of Paucibacter sp. S2-9 isolated from pond sediment.</title>
        <authorList>
            <person name="Jung J.Y."/>
        </authorList>
    </citation>
    <scope>NUCLEOTIDE SEQUENCE</scope>
    <source>
        <strain evidence="2">S2-9</strain>
    </source>
</reference>
<gene>
    <name evidence="2" type="ORF">PFX98_21155</name>
</gene>
<accession>A0AA95SKR6</accession>
<keyword evidence="3" id="KW-1185">Reference proteome</keyword>